<name>A0ABS8YQS6_9BACL</name>
<gene>
    <name evidence="1" type="ORF">LQV63_31055</name>
</gene>
<proteinExistence type="predicted"/>
<dbReference type="SUPFAM" id="SSF103032">
    <property type="entry name" value="Hypothetical protein YwqG"/>
    <property type="match status" value="1"/>
</dbReference>
<comment type="caution">
    <text evidence="1">The sequence shown here is derived from an EMBL/GenBank/DDBJ whole genome shotgun (WGS) entry which is preliminary data.</text>
</comment>
<accession>A0ABS8YQS6</accession>
<sequence length="57" mass="6511">MTLLLQLNLKDLAKHDESSLLPTSGMLYFFVGIDEPAYHIEHRVFYLNEGKTACGRL</sequence>
<reference evidence="1 2" key="1">
    <citation type="submission" date="2021-11" db="EMBL/GenBank/DDBJ databases">
        <title>Draft genome sequence of Paenibacillus profundus YoMME, a new Gram-positive bacteria with exoelectrogenic properties.</title>
        <authorList>
            <person name="Hubenova Y."/>
            <person name="Hubenova E."/>
            <person name="Manasiev Y."/>
            <person name="Peykov S."/>
            <person name="Mitov M."/>
        </authorList>
    </citation>
    <scope>NUCLEOTIDE SEQUENCE [LARGE SCALE GENOMIC DNA]</scope>
    <source>
        <strain evidence="1 2">YoMME</strain>
    </source>
</reference>
<dbReference type="RefSeq" id="WP_233699567.1">
    <property type="nucleotide sequence ID" value="NZ_JAJNBZ010000067.1"/>
</dbReference>
<dbReference type="Pfam" id="PF09234">
    <property type="entry name" value="DUF1963"/>
    <property type="match status" value="1"/>
</dbReference>
<evidence type="ECO:0000313" key="1">
    <source>
        <dbReference type="EMBL" id="MCE5173667.1"/>
    </source>
</evidence>
<dbReference type="EMBL" id="JAJNBZ010000067">
    <property type="protein sequence ID" value="MCE5173667.1"/>
    <property type="molecule type" value="Genomic_DNA"/>
</dbReference>
<dbReference type="InterPro" id="IPR015315">
    <property type="entry name" value="DUF1963"/>
</dbReference>
<dbReference type="Proteomes" id="UP001199916">
    <property type="component" value="Unassembled WGS sequence"/>
</dbReference>
<keyword evidence="2" id="KW-1185">Reference proteome</keyword>
<organism evidence="1 2">
    <name type="scientific">Paenibacillus profundus</name>
    <dbReference type="NCBI Taxonomy" id="1173085"/>
    <lineage>
        <taxon>Bacteria</taxon>
        <taxon>Bacillati</taxon>
        <taxon>Bacillota</taxon>
        <taxon>Bacilli</taxon>
        <taxon>Bacillales</taxon>
        <taxon>Paenibacillaceae</taxon>
        <taxon>Paenibacillus</taxon>
    </lineage>
</organism>
<dbReference type="InterPro" id="IPR035948">
    <property type="entry name" value="YwqG-like_sf"/>
</dbReference>
<dbReference type="Gene3D" id="2.30.320.10">
    <property type="entry name" value="YwqG-like"/>
    <property type="match status" value="1"/>
</dbReference>
<protein>
    <submittedName>
        <fullName evidence="1">DUF1963 domain-containing protein</fullName>
    </submittedName>
</protein>
<evidence type="ECO:0000313" key="2">
    <source>
        <dbReference type="Proteomes" id="UP001199916"/>
    </source>
</evidence>